<evidence type="ECO:0000313" key="5">
    <source>
        <dbReference type="EMBL" id="MFC6040456.1"/>
    </source>
</evidence>
<dbReference type="Proteomes" id="UP001596170">
    <property type="component" value="Unassembled WGS sequence"/>
</dbReference>
<dbReference type="PROSITE" id="PS00211">
    <property type="entry name" value="ABC_TRANSPORTER_1"/>
    <property type="match status" value="1"/>
</dbReference>
<reference evidence="6" key="1">
    <citation type="journal article" date="2019" name="Int. J. Syst. Evol. Microbiol.">
        <title>The Global Catalogue of Microorganisms (GCM) 10K type strain sequencing project: providing services to taxonomists for standard genome sequencing and annotation.</title>
        <authorList>
            <consortium name="The Broad Institute Genomics Platform"/>
            <consortium name="The Broad Institute Genome Sequencing Center for Infectious Disease"/>
            <person name="Wu L."/>
            <person name="Ma J."/>
        </authorList>
    </citation>
    <scope>NUCLEOTIDE SEQUENCE [LARGE SCALE GENOMIC DNA]</scope>
    <source>
        <strain evidence="6">CCUG 54527</strain>
    </source>
</reference>
<dbReference type="SUPFAM" id="SSF52540">
    <property type="entry name" value="P-loop containing nucleoside triphosphate hydrolases"/>
    <property type="match status" value="1"/>
</dbReference>
<keyword evidence="2" id="KW-0547">Nucleotide-binding</keyword>
<dbReference type="InterPro" id="IPR027417">
    <property type="entry name" value="P-loop_NTPase"/>
</dbReference>
<accession>A0ABW1L919</accession>
<dbReference type="PANTHER" id="PTHR24220:SF86">
    <property type="entry name" value="ABC TRANSPORTER ABCH.1"/>
    <property type="match status" value="1"/>
</dbReference>
<evidence type="ECO:0000256" key="1">
    <source>
        <dbReference type="ARBA" id="ARBA00022448"/>
    </source>
</evidence>
<protein>
    <submittedName>
        <fullName evidence="5">ABC transporter ATP-binding protein</fullName>
    </submittedName>
</protein>
<keyword evidence="3 5" id="KW-0067">ATP-binding</keyword>
<keyword evidence="1" id="KW-0813">Transport</keyword>
<dbReference type="PANTHER" id="PTHR24220">
    <property type="entry name" value="IMPORT ATP-BINDING PROTEIN"/>
    <property type="match status" value="1"/>
</dbReference>
<dbReference type="SMART" id="SM00382">
    <property type="entry name" value="AAA"/>
    <property type="match status" value="1"/>
</dbReference>
<organism evidence="5 6">
    <name type="scientific">Paenisporosarcina macmurdoensis</name>
    <dbReference type="NCBI Taxonomy" id="212659"/>
    <lineage>
        <taxon>Bacteria</taxon>
        <taxon>Bacillati</taxon>
        <taxon>Bacillota</taxon>
        <taxon>Bacilli</taxon>
        <taxon>Bacillales</taxon>
        <taxon>Caryophanaceae</taxon>
        <taxon>Paenisporosarcina</taxon>
    </lineage>
</organism>
<dbReference type="EMBL" id="JBHSRI010000024">
    <property type="protein sequence ID" value="MFC6040456.1"/>
    <property type="molecule type" value="Genomic_DNA"/>
</dbReference>
<proteinExistence type="predicted"/>
<dbReference type="InterPro" id="IPR015854">
    <property type="entry name" value="ABC_transpr_LolD-like"/>
</dbReference>
<dbReference type="GO" id="GO:0005524">
    <property type="term" value="F:ATP binding"/>
    <property type="evidence" value="ECO:0007669"/>
    <property type="project" value="UniProtKB-KW"/>
</dbReference>
<keyword evidence="6" id="KW-1185">Reference proteome</keyword>
<sequence length="219" mass="24570">MLELRDVRKHYRSGSEKTEILRGVNLHVERGEYVAIMGKSGSGKSTMLNLLGTLDRLDSGEYELAGKPVHKMWSGRRAALRNEEIGFVFQHFQLIPNLSVYQNVLLPLIYGSNRLKRKKSRVMALLDEVGLLDKKNQKPDRLSGGEKQRVAIARALVNEPGLILADEPTGSLDEETTESILSLFERVHNKGATIVIITHDLEVAERAERILHLKNGVLV</sequence>
<dbReference type="PROSITE" id="PS50893">
    <property type="entry name" value="ABC_TRANSPORTER_2"/>
    <property type="match status" value="1"/>
</dbReference>
<name>A0ABW1L919_9BACL</name>
<dbReference type="RefSeq" id="WP_377734938.1">
    <property type="nucleotide sequence ID" value="NZ_JBHSRI010000024.1"/>
</dbReference>
<feature type="domain" description="ABC transporter" evidence="4">
    <location>
        <begin position="2"/>
        <end position="219"/>
    </location>
</feature>
<gene>
    <name evidence="5" type="ORF">ACFPYN_13595</name>
</gene>
<dbReference type="Pfam" id="PF00005">
    <property type="entry name" value="ABC_tran"/>
    <property type="match status" value="1"/>
</dbReference>
<evidence type="ECO:0000313" key="6">
    <source>
        <dbReference type="Proteomes" id="UP001596170"/>
    </source>
</evidence>
<comment type="caution">
    <text evidence="5">The sequence shown here is derived from an EMBL/GenBank/DDBJ whole genome shotgun (WGS) entry which is preliminary data.</text>
</comment>
<dbReference type="InterPro" id="IPR003439">
    <property type="entry name" value="ABC_transporter-like_ATP-bd"/>
</dbReference>
<dbReference type="InterPro" id="IPR003593">
    <property type="entry name" value="AAA+_ATPase"/>
</dbReference>
<dbReference type="InterPro" id="IPR017871">
    <property type="entry name" value="ABC_transporter-like_CS"/>
</dbReference>
<dbReference type="CDD" id="cd03255">
    <property type="entry name" value="ABC_MJ0796_LolCDE_FtsE"/>
    <property type="match status" value="1"/>
</dbReference>
<evidence type="ECO:0000256" key="2">
    <source>
        <dbReference type="ARBA" id="ARBA00022741"/>
    </source>
</evidence>
<dbReference type="Gene3D" id="3.40.50.300">
    <property type="entry name" value="P-loop containing nucleotide triphosphate hydrolases"/>
    <property type="match status" value="1"/>
</dbReference>
<dbReference type="InterPro" id="IPR017911">
    <property type="entry name" value="MacB-like_ATP-bd"/>
</dbReference>
<evidence type="ECO:0000259" key="4">
    <source>
        <dbReference type="PROSITE" id="PS50893"/>
    </source>
</evidence>
<evidence type="ECO:0000256" key="3">
    <source>
        <dbReference type="ARBA" id="ARBA00022840"/>
    </source>
</evidence>